<dbReference type="EMBL" id="LN728825">
    <property type="protein sequence ID" value="CEP12896.1"/>
    <property type="molecule type" value="Genomic_DNA"/>
</dbReference>
<evidence type="ECO:0000313" key="3">
    <source>
        <dbReference type="Proteomes" id="UP000054107"/>
    </source>
</evidence>
<dbReference type="Proteomes" id="UP000054107">
    <property type="component" value="Unassembled WGS sequence"/>
</dbReference>
<dbReference type="InterPro" id="IPR036047">
    <property type="entry name" value="F-box-like_dom_sf"/>
</dbReference>
<feature type="domain" description="F-box" evidence="1">
    <location>
        <begin position="8"/>
        <end position="59"/>
    </location>
</feature>
<name>A0A0B7N3N4_9FUNG</name>
<protein>
    <recommendedName>
        <fullName evidence="1">F-box domain-containing protein</fullName>
    </recommendedName>
</protein>
<dbReference type="InterPro" id="IPR001810">
    <property type="entry name" value="F-box_dom"/>
</dbReference>
<proteinExistence type="predicted"/>
<evidence type="ECO:0000313" key="2">
    <source>
        <dbReference type="EMBL" id="CEP12896.1"/>
    </source>
</evidence>
<dbReference type="SUPFAM" id="SSF81383">
    <property type="entry name" value="F-box domain"/>
    <property type="match status" value="1"/>
</dbReference>
<evidence type="ECO:0000259" key="1">
    <source>
        <dbReference type="Pfam" id="PF12937"/>
    </source>
</evidence>
<dbReference type="Gene3D" id="1.20.1280.50">
    <property type="match status" value="1"/>
</dbReference>
<sequence>MSDSLYCWSKIPTELLRRILSECELSDWKDARDALCQCQLVCKSWSTTAQIELYRFVYLPAANIGRFVSTLVHYNPNLCENVKNIQFRPVSTVQQQYDDTPSEEVFQNLDIILQLCPNIERICSTKIDERKFIMKHLGTTRKLRNLMLFPFPRDRYMQAVSRTHYAVLALNHEHSLTELSLAAGSGEEVFKRLMQRMPHFEKLKRLQLYGSPQLPFSIGDLDYIINILNSVTRDLELVLHDLPISPNHEQRTAFNYNITKLQISSFELSACAITYLEKQLVGLKALVVTTRGSISPKSQTEKEKTEWWKSMTALCQRLDYFNIDIAGNSEFLPNLERWINVMNASASHKQQQNVDAIEFTMNLSFSDASKKLHVIQMKKNGSCIKLFRFNNNDFSMDIDEVLERVQFLSPNIIRLLDVNPASRNEIVFSEQDRIQDKSLRIFNHAISATSKQPAPVIHLDRITLLAPSSTLHVEQPRIRVLKFTNSIFHPTALRDISSQLPEIEILSFEDCFVQSDSHAQFFVNIPQTKLGHLKLGLSHIDRERPVGSLKIHLSTATEEKTFRRILEDTDNGTHQEAGATIARDKHEFYISIFCKELKSWDVFGIKVGRNQQWRDSELNGLH</sequence>
<dbReference type="AlphaFoldDB" id="A0A0B7N3N4"/>
<reference evidence="2 3" key="1">
    <citation type="submission" date="2014-09" db="EMBL/GenBank/DDBJ databases">
        <authorList>
            <person name="Ellenberger Sabrina"/>
        </authorList>
    </citation>
    <scope>NUCLEOTIDE SEQUENCE [LARGE SCALE GENOMIC DNA]</scope>
    <source>
        <strain evidence="2 3">CBS 412.66</strain>
    </source>
</reference>
<gene>
    <name evidence="2" type="primary">PARPA_06914.1 scaffold 25125</name>
</gene>
<accession>A0A0B7N3N4</accession>
<dbReference type="Pfam" id="PF12937">
    <property type="entry name" value="F-box-like"/>
    <property type="match status" value="1"/>
</dbReference>
<keyword evidence="3" id="KW-1185">Reference proteome</keyword>
<organism evidence="2 3">
    <name type="scientific">Parasitella parasitica</name>
    <dbReference type="NCBI Taxonomy" id="35722"/>
    <lineage>
        <taxon>Eukaryota</taxon>
        <taxon>Fungi</taxon>
        <taxon>Fungi incertae sedis</taxon>
        <taxon>Mucoromycota</taxon>
        <taxon>Mucoromycotina</taxon>
        <taxon>Mucoromycetes</taxon>
        <taxon>Mucorales</taxon>
        <taxon>Mucorineae</taxon>
        <taxon>Mucoraceae</taxon>
        <taxon>Parasitella</taxon>
    </lineage>
</organism>